<dbReference type="GO" id="GO:0003700">
    <property type="term" value="F:DNA-binding transcription factor activity"/>
    <property type="evidence" value="ECO:0007669"/>
    <property type="project" value="InterPro"/>
</dbReference>
<keyword evidence="7 9" id="KW-0675">Receptor</keyword>
<keyword evidence="3 9" id="KW-0862">Zinc</keyword>
<name>A0AAV4EVX7_9GAST</name>
<evidence type="ECO:0000256" key="3">
    <source>
        <dbReference type="ARBA" id="ARBA00022833"/>
    </source>
</evidence>
<dbReference type="PRINTS" id="PR00047">
    <property type="entry name" value="STROIDFINGER"/>
</dbReference>
<dbReference type="InterPro" id="IPR001628">
    <property type="entry name" value="Znf_hrmn_rcpt"/>
</dbReference>
<organism evidence="13 14">
    <name type="scientific">Elysia marginata</name>
    <dbReference type="NCBI Taxonomy" id="1093978"/>
    <lineage>
        <taxon>Eukaryota</taxon>
        <taxon>Metazoa</taxon>
        <taxon>Spiralia</taxon>
        <taxon>Lophotrochozoa</taxon>
        <taxon>Mollusca</taxon>
        <taxon>Gastropoda</taxon>
        <taxon>Heterobranchia</taxon>
        <taxon>Euthyneura</taxon>
        <taxon>Panpulmonata</taxon>
        <taxon>Sacoglossa</taxon>
        <taxon>Placobranchoidea</taxon>
        <taxon>Plakobranchidae</taxon>
        <taxon>Elysia</taxon>
    </lineage>
</organism>
<keyword evidence="4 9" id="KW-0805">Transcription regulation</keyword>
<feature type="compositionally biased region" description="Polar residues" evidence="10">
    <location>
        <begin position="179"/>
        <end position="198"/>
    </location>
</feature>
<evidence type="ECO:0000256" key="5">
    <source>
        <dbReference type="ARBA" id="ARBA00023125"/>
    </source>
</evidence>
<feature type="region of interest" description="Disordered" evidence="10">
    <location>
        <begin position="1"/>
        <end position="70"/>
    </location>
</feature>
<evidence type="ECO:0000256" key="6">
    <source>
        <dbReference type="ARBA" id="ARBA00023163"/>
    </source>
</evidence>
<dbReference type="InterPro" id="IPR050274">
    <property type="entry name" value="Nuclear_hormone_rcpt_NR2"/>
</dbReference>
<keyword evidence="14" id="KW-1185">Reference proteome</keyword>
<keyword evidence="8 9" id="KW-0539">Nucleus</keyword>
<dbReference type="InterPro" id="IPR000536">
    <property type="entry name" value="Nucl_hrmn_rcpt_lig-bd"/>
</dbReference>
<dbReference type="InterPro" id="IPR035500">
    <property type="entry name" value="NHR-like_dom_sf"/>
</dbReference>
<comment type="caution">
    <text evidence="13">The sequence shown here is derived from an EMBL/GenBank/DDBJ whole genome shotgun (WGS) entry which is preliminary data.</text>
</comment>
<dbReference type="GO" id="GO:0005634">
    <property type="term" value="C:nucleus"/>
    <property type="evidence" value="ECO:0007669"/>
    <property type="project" value="UniProtKB-SubCell"/>
</dbReference>
<feature type="domain" description="NR LBD" evidence="12">
    <location>
        <begin position="354"/>
        <end position="575"/>
    </location>
</feature>
<evidence type="ECO:0000259" key="11">
    <source>
        <dbReference type="PROSITE" id="PS51030"/>
    </source>
</evidence>
<dbReference type="PROSITE" id="PS00031">
    <property type="entry name" value="NUCLEAR_REC_DBD_1"/>
    <property type="match status" value="1"/>
</dbReference>
<dbReference type="EMBL" id="BMAT01007466">
    <property type="protein sequence ID" value="GFR64906.1"/>
    <property type="molecule type" value="Genomic_DNA"/>
</dbReference>
<dbReference type="PROSITE" id="PS51843">
    <property type="entry name" value="NR_LBD"/>
    <property type="match status" value="1"/>
</dbReference>
<evidence type="ECO:0000256" key="7">
    <source>
        <dbReference type="ARBA" id="ARBA00023170"/>
    </source>
</evidence>
<proteinExistence type="inferred from homology"/>
<dbReference type="Gene3D" id="3.30.50.10">
    <property type="entry name" value="Erythroid Transcription Factor GATA-1, subunit A"/>
    <property type="match status" value="1"/>
</dbReference>
<feature type="domain" description="Nuclear receptor" evidence="11">
    <location>
        <begin position="264"/>
        <end position="339"/>
    </location>
</feature>
<dbReference type="GO" id="GO:0043565">
    <property type="term" value="F:sequence-specific DNA binding"/>
    <property type="evidence" value="ECO:0007669"/>
    <property type="project" value="InterPro"/>
</dbReference>
<comment type="similarity">
    <text evidence="9">Belongs to the nuclear hormone receptor family.</text>
</comment>
<accession>A0AAV4EVX7</accession>
<dbReference type="Pfam" id="PF00104">
    <property type="entry name" value="Hormone_recep"/>
    <property type="match status" value="1"/>
</dbReference>
<evidence type="ECO:0000256" key="10">
    <source>
        <dbReference type="SAM" id="MobiDB-lite"/>
    </source>
</evidence>
<dbReference type="SMART" id="SM00399">
    <property type="entry name" value="ZnF_C4"/>
    <property type="match status" value="1"/>
</dbReference>
<gene>
    <name evidence="13" type="ORF">ElyMa_003643300</name>
</gene>
<evidence type="ECO:0000256" key="8">
    <source>
        <dbReference type="ARBA" id="ARBA00023242"/>
    </source>
</evidence>
<dbReference type="GO" id="GO:0008270">
    <property type="term" value="F:zinc ion binding"/>
    <property type="evidence" value="ECO:0007669"/>
    <property type="project" value="UniProtKB-KW"/>
</dbReference>
<dbReference type="InterPro" id="IPR013088">
    <property type="entry name" value="Znf_NHR/GATA"/>
</dbReference>
<dbReference type="Pfam" id="PF00105">
    <property type="entry name" value="zf-C4"/>
    <property type="match status" value="1"/>
</dbReference>
<dbReference type="PRINTS" id="PR00398">
    <property type="entry name" value="STRDHORMONER"/>
</dbReference>
<evidence type="ECO:0000256" key="1">
    <source>
        <dbReference type="ARBA" id="ARBA00022723"/>
    </source>
</evidence>
<dbReference type="SUPFAM" id="SSF57716">
    <property type="entry name" value="Glucocorticoid receptor-like (DNA-binding domain)"/>
    <property type="match status" value="1"/>
</dbReference>
<keyword evidence="2 9" id="KW-0863">Zinc-finger</keyword>
<dbReference type="InterPro" id="IPR001723">
    <property type="entry name" value="Nuclear_hrmn_rcpt"/>
</dbReference>
<dbReference type="AlphaFoldDB" id="A0AAV4EVX7"/>
<dbReference type="PROSITE" id="PS51030">
    <property type="entry name" value="NUCLEAR_REC_DBD_2"/>
    <property type="match status" value="1"/>
</dbReference>
<reference evidence="13 14" key="1">
    <citation type="journal article" date="2021" name="Elife">
        <title>Chloroplast acquisition without the gene transfer in kleptoplastic sea slugs, Plakobranchus ocellatus.</title>
        <authorList>
            <person name="Maeda T."/>
            <person name="Takahashi S."/>
            <person name="Yoshida T."/>
            <person name="Shimamura S."/>
            <person name="Takaki Y."/>
            <person name="Nagai Y."/>
            <person name="Toyoda A."/>
            <person name="Suzuki Y."/>
            <person name="Arimoto A."/>
            <person name="Ishii H."/>
            <person name="Satoh N."/>
            <person name="Nishiyama T."/>
            <person name="Hasebe M."/>
            <person name="Maruyama T."/>
            <person name="Minagawa J."/>
            <person name="Obokata J."/>
            <person name="Shigenobu S."/>
        </authorList>
    </citation>
    <scope>NUCLEOTIDE SEQUENCE [LARGE SCALE GENOMIC DNA]</scope>
</reference>
<evidence type="ECO:0000313" key="13">
    <source>
        <dbReference type="EMBL" id="GFR64906.1"/>
    </source>
</evidence>
<evidence type="ECO:0000256" key="9">
    <source>
        <dbReference type="RuleBase" id="RU004334"/>
    </source>
</evidence>
<evidence type="ECO:0000256" key="4">
    <source>
        <dbReference type="ARBA" id="ARBA00023015"/>
    </source>
</evidence>
<dbReference type="CDD" id="cd06916">
    <property type="entry name" value="NR_DBD_like"/>
    <property type="match status" value="1"/>
</dbReference>
<keyword evidence="5 9" id="KW-0238">DNA-binding</keyword>
<feature type="region of interest" description="Disordered" evidence="10">
    <location>
        <begin position="166"/>
        <end position="209"/>
    </location>
</feature>
<evidence type="ECO:0000256" key="2">
    <source>
        <dbReference type="ARBA" id="ARBA00022771"/>
    </source>
</evidence>
<keyword evidence="1 9" id="KW-0479">Metal-binding</keyword>
<dbReference type="Proteomes" id="UP000762676">
    <property type="component" value="Unassembled WGS sequence"/>
</dbReference>
<sequence>MEENFKKRTAAAPVLEEETSFIDHDVSDTSNGASQKPVAAVSVLEEETSFIEHNGSDASSGASQEPAAAAPVLEEETSFIEHNVSYASNGASHKPAAAAPVLEEETSFIDHDVGDLFDGARAEVPVFQRDSFFDALYSAAFEVFCLPGSKHSAIKHLHTTPACRRHVKSPQNPRVPLSKSRNPISQQVQSRVGPSTAVNPGRNRIPEEVPPRILRPSLSHEVASRIPSLTLPGILTSSSECPTHRHHGSSSSSSGQSSTMSVVVSLCAVCGDWTTKKYYGVFSCKSCRAFFHRTISRNLTYKPCKRKTCMMRRVKRRSCRYCRYTKCLSVGMKRDSESQTRLNFNPSVTESGRPILKPICELIAIDLNGDFQVPWSNVYGEEEWEVALFYAKHLYELIQWTRHIPYYEKLSFKDKLTLIQNSWQEFLISSICYRSVFMRKEKVLRVTNSSKLDHRTAFRFGIGPFFDEIYDLVESMRELRINEMEMGFIQVLILFSPAKPRVVSVKEVTMYQEKYCEAFEQYVRLMYPDEIGRIFNLFTIQSKIHRLASESQNNVTFFELIKNLPFDAFLMEFMH</sequence>
<protein>
    <submittedName>
        <fullName evidence="13">Retinoic acid receptor RXR</fullName>
    </submittedName>
</protein>
<dbReference type="SUPFAM" id="SSF48508">
    <property type="entry name" value="Nuclear receptor ligand-binding domain"/>
    <property type="match status" value="1"/>
</dbReference>
<evidence type="ECO:0000259" key="12">
    <source>
        <dbReference type="PROSITE" id="PS51843"/>
    </source>
</evidence>
<evidence type="ECO:0000313" key="14">
    <source>
        <dbReference type="Proteomes" id="UP000762676"/>
    </source>
</evidence>
<keyword evidence="6 9" id="KW-0804">Transcription</keyword>
<dbReference type="SMART" id="SM00430">
    <property type="entry name" value="HOLI"/>
    <property type="match status" value="1"/>
</dbReference>
<dbReference type="Gene3D" id="1.10.565.10">
    <property type="entry name" value="Retinoid X Receptor"/>
    <property type="match status" value="1"/>
</dbReference>
<comment type="subcellular location">
    <subcellularLocation>
        <location evidence="9">Nucleus</location>
    </subcellularLocation>
</comment>
<dbReference type="PANTHER" id="PTHR24083">
    <property type="entry name" value="NUCLEAR HORMONE RECEPTOR"/>
    <property type="match status" value="1"/>
</dbReference>